<gene>
    <name evidence="2" type="ORF">CK203_065051</name>
</gene>
<evidence type="ECO:0000313" key="3">
    <source>
        <dbReference type="Proteomes" id="UP000288805"/>
    </source>
</evidence>
<comment type="caution">
    <text evidence="2">The sequence shown here is derived from an EMBL/GenBank/DDBJ whole genome shotgun (WGS) entry which is preliminary data.</text>
</comment>
<dbReference type="AlphaFoldDB" id="A0A438G764"/>
<sequence length="204" mass="22964">MDPTILSGYWELLAIKGHPPPTKKPPPEHKPRVEKPPPEHKSPTKPPKGEKPLPEHKPPTPIAKPPMGEKPLPEHKPPTPVGKPPKGEKPPHYDHNPGHPPVESKEDLYKPPHKIEPPSAPMKKPEAPGKKPSTLPTSHSTNLHLPPSQLIDFVKNEESYEESWAKLRIQLPRVNPDCKEKKQRESAMKPILDDSRSSHFWSTF</sequence>
<reference evidence="2 3" key="1">
    <citation type="journal article" date="2018" name="PLoS Genet.">
        <title>Population sequencing reveals clonal diversity and ancestral inbreeding in the grapevine cultivar Chardonnay.</title>
        <authorList>
            <person name="Roach M.J."/>
            <person name="Johnson D.L."/>
            <person name="Bohlmann J."/>
            <person name="van Vuuren H.J."/>
            <person name="Jones S.J."/>
            <person name="Pretorius I.S."/>
            <person name="Schmidt S.A."/>
            <person name="Borneman A.R."/>
        </authorList>
    </citation>
    <scope>NUCLEOTIDE SEQUENCE [LARGE SCALE GENOMIC DNA]</scope>
    <source>
        <strain evidence="3">cv. Chardonnay</strain>
        <tissue evidence="2">Leaf</tissue>
    </source>
</reference>
<dbReference type="EMBL" id="QGNW01000552">
    <property type="protein sequence ID" value="RVW68049.1"/>
    <property type="molecule type" value="Genomic_DNA"/>
</dbReference>
<evidence type="ECO:0000313" key="2">
    <source>
        <dbReference type="EMBL" id="RVW68049.1"/>
    </source>
</evidence>
<feature type="compositionally biased region" description="Polar residues" evidence="1">
    <location>
        <begin position="134"/>
        <end position="143"/>
    </location>
</feature>
<proteinExistence type="predicted"/>
<protein>
    <submittedName>
        <fullName evidence="2">Uncharacterized protein</fullName>
    </submittedName>
</protein>
<name>A0A438G764_VITVI</name>
<dbReference type="Proteomes" id="UP000288805">
    <property type="component" value="Unassembled WGS sequence"/>
</dbReference>
<feature type="region of interest" description="Disordered" evidence="1">
    <location>
        <begin position="1"/>
        <end position="147"/>
    </location>
</feature>
<accession>A0A438G764</accession>
<feature type="compositionally biased region" description="Basic and acidic residues" evidence="1">
    <location>
        <begin position="25"/>
        <end position="58"/>
    </location>
</feature>
<feature type="compositionally biased region" description="Basic and acidic residues" evidence="1">
    <location>
        <begin position="85"/>
        <end position="116"/>
    </location>
</feature>
<organism evidence="2 3">
    <name type="scientific">Vitis vinifera</name>
    <name type="common">Grape</name>
    <dbReference type="NCBI Taxonomy" id="29760"/>
    <lineage>
        <taxon>Eukaryota</taxon>
        <taxon>Viridiplantae</taxon>
        <taxon>Streptophyta</taxon>
        <taxon>Embryophyta</taxon>
        <taxon>Tracheophyta</taxon>
        <taxon>Spermatophyta</taxon>
        <taxon>Magnoliopsida</taxon>
        <taxon>eudicotyledons</taxon>
        <taxon>Gunneridae</taxon>
        <taxon>Pentapetalae</taxon>
        <taxon>rosids</taxon>
        <taxon>Vitales</taxon>
        <taxon>Vitaceae</taxon>
        <taxon>Viteae</taxon>
        <taxon>Vitis</taxon>
    </lineage>
</organism>
<evidence type="ECO:0000256" key="1">
    <source>
        <dbReference type="SAM" id="MobiDB-lite"/>
    </source>
</evidence>